<gene>
    <name evidence="2" type="ORF">E3J38_03870</name>
</gene>
<dbReference type="InterPro" id="IPR050266">
    <property type="entry name" value="AB_hydrolase_sf"/>
</dbReference>
<dbReference type="Pfam" id="PF00561">
    <property type="entry name" value="Abhydrolase_1"/>
    <property type="match status" value="1"/>
</dbReference>
<evidence type="ECO:0000313" key="3">
    <source>
        <dbReference type="Proteomes" id="UP000315534"/>
    </source>
</evidence>
<accession>A0A523XQ82</accession>
<dbReference type="GO" id="GO:0016020">
    <property type="term" value="C:membrane"/>
    <property type="evidence" value="ECO:0007669"/>
    <property type="project" value="TreeGrafter"/>
</dbReference>
<dbReference type="Proteomes" id="UP000315534">
    <property type="component" value="Unassembled WGS sequence"/>
</dbReference>
<dbReference type="AlphaFoldDB" id="A0A523XQ82"/>
<keyword evidence="2" id="KW-0378">Hydrolase</keyword>
<name>A0A523XQ82_UNCT6</name>
<evidence type="ECO:0000313" key="2">
    <source>
        <dbReference type="EMBL" id="TET81461.1"/>
    </source>
</evidence>
<dbReference type="InterPro" id="IPR000073">
    <property type="entry name" value="AB_hydrolase_1"/>
</dbReference>
<dbReference type="Gene3D" id="3.40.50.1820">
    <property type="entry name" value="alpha/beta hydrolase"/>
    <property type="match status" value="1"/>
</dbReference>
<feature type="domain" description="AB hydrolase-1" evidence="1">
    <location>
        <begin position="26"/>
        <end position="128"/>
    </location>
</feature>
<dbReference type="GO" id="GO:0016787">
    <property type="term" value="F:hydrolase activity"/>
    <property type="evidence" value="ECO:0007669"/>
    <property type="project" value="UniProtKB-KW"/>
</dbReference>
<proteinExistence type="predicted"/>
<protein>
    <submittedName>
        <fullName evidence="2">Alpha/beta hydrolase</fullName>
    </submittedName>
</protein>
<sequence length="248" mass="27094">MKMLKEGTFNADGVMINFAEGPPSGPPLILLHGGGDRWQHFLPIIPSLVMRWHIYALDLRGHGKSGRVPGQYRPEHYVGDIMAFLESQLAERVILFGHSLGGWIALMIAAELMDKVKALILGDPPLCIERFLVIEGSEEMIEQWRTMRGLAGSGLSVPELASVLADLPVSVPGQDTPMRYGDLPGTDAAHLRGWAKTLSQVDPDVAQYHAEGRLNEYVRKVDLDSALQRVTCPVLLLQGDPSQGGVVS</sequence>
<dbReference type="EMBL" id="SOIP01000236">
    <property type="protein sequence ID" value="TET81461.1"/>
    <property type="molecule type" value="Genomic_DNA"/>
</dbReference>
<reference evidence="2 3" key="1">
    <citation type="submission" date="2019-03" db="EMBL/GenBank/DDBJ databases">
        <title>Metabolic potential of uncultured bacteria and archaea associated with petroleum seepage in deep-sea sediments.</title>
        <authorList>
            <person name="Dong X."/>
            <person name="Hubert C."/>
        </authorList>
    </citation>
    <scope>NUCLEOTIDE SEQUENCE [LARGE SCALE GENOMIC DNA]</scope>
    <source>
        <strain evidence="2">E29_bin36</strain>
    </source>
</reference>
<evidence type="ECO:0000259" key="1">
    <source>
        <dbReference type="Pfam" id="PF00561"/>
    </source>
</evidence>
<organism evidence="2 3">
    <name type="scientific">candidate division TA06 bacterium</name>
    <dbReference type="NCBI Taxonomy" id="2250710"/>
    <lineage>
        <taxon>Bacteria</taxon>
        <taxon>Bacteria division TA06</taxon>
    </lineage>
</organism>
<dbReference type="PANTHER" id="PTHR43798:SF33">
    <property type="entry name" value="HYDROLASE, PUTATIVE (AFU_ORTHOLOGUE AFUA_2G14860)-RELATED"/>
    <property type="match status" value="1"/>
</dbReference>
<dbReference type="InterPro" id="IPR029058">
    <property type="entry name" value="AB_hydrolase_fold"/>
</dbReference>
<dbReference type="PANTHER" id="PTHR43798">
    <property type="entry name" value="MONOACYLGLYCEROL LIPASE"/>
    <property type="match status" value="1"/>
</dbReference>
<comment type="caution">
    <text evidence="2">The sequence shown here is derived from an EMBL/GenBank/DDBJ whole genome shotgun (WGS) entry which is preliminary data.</text>
</comment>
<feature type="non-terminal residue" evidence="2">
    <location>
        <position position="248"/>
    </location>
</feature>
<dbReference type="SUPFAM" id="SSF53474">
    <property type="entry name" value="alpha/beta-Hydrolases"/>
    <property type="match status" value="1"/>
</dbReference>